<reference evidence="2" key="1">
    <citation type="journal article" date="2010" name="Nat. Biotechnol.">
        <title>Draft genome sequence of the oilseed species Ricinus communis.</title>
        <authorList>
            <person name="Chan A.P."/>
            <person name="Crabtree J."/>
            <person name="Zhao Q."/>
            <person name="Lorenzi H."/>
            <person name="Orvis J."/>
            <person name="Puiu D."/>
            <person name="Melake-Berhan A."/>
            <person name="Jones K.M."/>
            <person name="Redman J."/>
            <person name="Chen G."/>
            <person name="Cahoon E.B."/>
            <person name="Gedil M."/>
            <person name="Stanke M."/>
            <person name="Haas B.J."/>
            <person name="Wortman J.R."/>
            <person name="Fraser-Liggett C.M."/>
            <person name="Ravel J."/>
            <person name="Rabinowicz P.D."/>
        </authorList>
    </citation>
    <scope>NUCLEOTIDE SEQUENCE [LARGE SCALE GENOMIC DNA]</scope>
    <source>
        <strain evidence="2">cv. Hale</strain>
    </source>
</reference>
<dbReference type="EMBL" id="EQ975439">
    <property type="protein sequence ID" value="EEF27399.1"/>
    <property type="molecule type" value="Genomic_DNA"/>
</dbReference>
<accession>B9T9R3</accession>
<evidence type="ECO:0000313" key="1">
    <source>
        <dbReference type="EMBL" id="EEF27399.1"/>
    </source>
</evidence>
<protein>
    <submittedName>
        <fullName evidence="1">Uncharacterized protein</fullName>
    </submittedName>
</protein>
<evidence type="ECO:0000313" key="2">
    <source>
        <dbReference type="Proteomes" id="UP000008311"/>
    </source>
</evidence>
<keyword evidence="2" id="KW-1185">Reference proteome</keyword>
<name>B9T9R3_RICCO</name>
<gene>
    <name evidence="1" type="ORF">RCOM_0360630</name>
</gene>
<organism evidence="1 2">
    <name type="scientific">Ricinus communis</name>
    <name type="common">Castor bean</name>
    <dbReference type="NCBI Taxonomy" id="3988"/>
    <lineage>
        <taxon>Eukaryota</taxon>
        <taxon>Viridiplantae</taxon>
        <taxon>Streptophyta</taxon>
        <taxon>Embryophyta</taxon>
        <taxon>Tracheophyta</taxon>
        <taxon>Spermatophyta</taxon>
        <taxon>Magnoliopsida</taxon>
        <taxon>eudicotyledons</taxon>
        <taxon>Gunneridae</taxon>
        <taxon>Pentapetalae</taxon>
        <taxon>rosids</taxon>
        <taxon>fabids</taxon>
        <taxon>Malpighiales</taxon>
        <taxon>Euphorbiaceae</taxon>
        <taxon>Acalyphoideae</taxon>
        <taxon>Acalypheae</taxon>
        <taxon>Ricinus</taxon>
    </lineage>
</organism>
<dbReference type="AlphaFoldDB" id="B9T9R3"/>
<dbReference type="InParanoid" id="B9T9R3"/>
<dbReference type="Proteomes" id="UP000008311">
    <property type="component" value="Unassembled WGS sequence"/>
</dbReference>
<sequence length="55" mass="5573">MMVEIGRGAGSEQGEGAGCAYGAPRTLLAAHPARLLSRLSPVGARGRGHLGRSCI</sequence>
<proteinExistence type="predicted"/>